<dbReference type="GO" id="GO:0006508">
    <property type="term" value="P:proteolysis"/>
    <property type="evidence" value="ECO:0007669"/>
    <property type="project" value="InterPro"/>
</dbReference>
<evidence type="ECO:0000313" key="6">
    <source>
        <dbReference type="EMBL" id="MBI5170426.1"/>
    </source>
</evidence>
<dbReference type="Proteomes" id="UP000696931">
    <property type="component" value="Unassembled WGS sequence"/>
</dbReference>
<comment type="caution">
    <text evidence="6">The sequence shown here is derived from an EMBL/GenBank/DDBJ whole genome shotgun (WGS) entry which is preliminary data.</text>
</comment>
<comment type="similarity">
    <text evidence="1 2">Belongs to the peptidase M16 family.</text>
</comment>
<feature type="compositionally biased region" description="Low complexity" evidence="3">
    <location>
        <begin position="405"/>
        <end position="418"/>
    </location>
</feature>
<sequence length="424" mass="46214">MPFSPVHKLRLSSGITLLVQPMPDRLTVAAGVWVRSGSRVESDELQGMAHFIEHMMFKGTETRDARGIAASLEGLGGHLDAWTNHEHVCYEARALSEHLPQVVDVLADITCRSRFDAAEIEREKSVVKQEIAACEDDPTDKIHELLARQLYGAHGLGRPILGTVESVDAFTREHLYANFASRYRGDELVIAAAGGLDPEHLRDLVERHFAAPSGPAVVRDPAPVPRAVSVIHEERDEQQLYLALGAPTPAYSDPRRYGLRVLNTLLGGLMSSRLFQRIREEAGLAYSVGSGLSFLSDTGLLSIQMGVAPEQGREALRLLRLELEKLAAEGPSESEVEAAKMYLKGGVIIGMESVSNRMEHMARQELYTGRYSPPEEHVAAVLAVTREQVADLAAEFARPERFTLGALGPAPGGPLSPAEWPAAS</sequence>
<evidence type="ECO:0000259" key="5">
    <source>
        <dbReference type="Pfam" id="PF05193"/>
    </source>
</evidence>
<dbReference type="InterPro" id="IPR011249">
    <property type="entry name" value="Metalloenz_LuxS/M16"/>
</dbReference>
<gene>
    <name evidence="6" type="ORF">HZA61_13130</name>
</gene>
<name>A0A933W9X4_UNCEI</name>
<dbReference type="SUPFAM" id="SSF63411">
    <property type="entry name" value="LuxS/MPP-like metallohydrolase"/>
    <property type="match status" value="2"/>
</dbReference>
<dbReference type="EMBL" id="JACRIW010000092">
    <property type="protein sequence ID" value="MBI5170426.1"/>
    <property type="molecule type" value="Genomic_DNA"/>
</dbReference>
<dbReference type="InterPro" id="IPR001431">
    <property type="entry name" value="Pept_M16_Zn_BS"/>
</dbReference>
<feature type="domain" description="Peptidase M16 C-terminal" evidence="5">
    <location>
        <begin position="170"/>
        <end position="341"/>
    </location>
</feature>
<dbReference type="PANTHER" id="PTHR11851">
    <property type="entry name" value="METALLOPROTEASE"/>
    <property type="match status" value="1"/>
</dbReference>
<dbReference type="Pfam" id="PF05193">
    <property type="entry name" value="Peptidase_M16_C"/>
    <property type="match status" value="1"/>
</dbReference>
<feature type="domain" description="Peptidase M16 N-terminal" evidence="4">
    <location>
        <begin position="26"/>
        <end position="163"/>
    </location>
</feature>
<feature type="region of interest" description="Disordered" evidence="3">
    <location>
        <begin position="405"/>
        <end position="424"/>
    </location>
</feature>
<evidence type="ECO:0000256" key="3">
    <source>
        <dbReference type="SAM" id="MobiDB-lite"/>
    </source>
</evidence>
<accession>A0A933W9X4</accession>
<evidence type="ECO:0000256" key="1">
    <source>
        <dbReference type="ARBA" id="ARBA00007261"/>
    </source>
</evidence>
<dbReference type="GO" id="GO:0046872">
    <property type="term" value="F:metal ion binding"/>
    <property type="evidence" value="ECO:0007669"/>
    <property type="project" value="InterPro"/>
</dbReference>
<dbReference type="GO" id="GO:0004222">
    <property type="term" value="F:metalloendopeptidase activity"/>
    <property type="evidence" value="ECO:0007669"/>
    <property type="project" value="InterPro"/>
</dbReference>
<dbReference type="InterPro" id="IPR011765">
    <property type="entry name" value="Pept_M16_N"/>
</dbReference>
<dbReference type="AlphaFoldDB" id="A0A933W9X4"/>
<dbReference type="InterPro" id="IPR050361">
    <property type="entry name" value="MPP/UQCRC_Complex"/>
</dbReference>
<dbReference type="Gene3D" id="3.30.830.10">
    <property type="entry name" value="Metalloenzyme, LuxS/M16 peptidase-like"/>
    <property type="match status" value="2"/>
</dbReference>
<dbReference type="PROSITE" id="PS00143">
    <property type="entry name" value="INSULINASE"/>
    <property type="match status" value="1"/>
</dbReference>
<dbReference type="PANTHER" id="PTHR11851:SF49">
    <property type="entry name" value="MITOCHONDRIAL-PROCESSING PEPTIDASE SUBUNIT ALPHA"/>
    <property type="match status" value="1"/>
</dbReference>
<organism evidence="6 7">
    <name type="scientific">Eiseniibacteriota bacterium</name>
    <dbReference type="NCBI Taxonomy" id="2212470"/>
    <lineage>
        <taxon>Bacteria</taxon>
        <taxon>Candidatus Eiseniibacteriota</taxon>
    </lineage>
</organism>
<dbReference type="InterPro" id="IPR007863">
    <property type="entry name" value="Peptidase_M16_C"/>
</dbReference>
<reference evidence="6" key="1">
    <citation type="submission" date="2020-07" db="EMBL/GenBank/DDBJ databases">
        <title>Huge and variable diversity of episymbiotic CPR bacteria and DPANN archaea in groundwater ecosystems.</title>
        <authorList>
            <person name="He C.Y."/>
            <person name="Keren R."/>
            <person name="Whittaker M."/>
            <person name="Farag I.F."/>
            <person name="Doudna J."/>
            <person name="Cate J.H.D."/>
            <person name="Banfield J.F."/>
        </authorList>
    </citation>
    <scope>NUCLEOTIDE SEQUENCE</scope>
    <source>
        <strain evidence="6">NC_groundwater_1813_Pr3_B-0.1um_71_17</strain>
    </source>
</reference>
<dbReference type="Pfam" id="PF00675">
    <property type="entry name" value="Peptidase_M16"/>
    <property type="match status" value="1"/>
</dbReference>
<proteinExistence type="inferred from homology"/>
<protein>
    <submittedName>
        <fullName evidence="6">Insulinase family protein</fullName>
    </submittedName>
</protein>
<evidence type="ECO:0000256" key="2">
    <source>
        <dbReference type="RuleBase" id="RU004447"/>
    </source>
</evidence>
<evidence type="ECO:0000259" key="4">
    <source>
        <dbReference type="Pfam" id="PF00675"/>
    </source>
</evidence>
<evidence type="ECO:0000313" key="7">
    <source>
        <dbReference type="Proteomes" id="UP000696931"/>
    </source>
</evidence>